<dbReference type="InterPro" id="IPR043132">
    <property type="entry name" value="BCAT-like_C"/>
</dbReference>
<proteinExistence type="inferred from homology"/>
<sequence>MAADKTVPPPPPPAPKPGIDWANLDLTKHLPVNGHVETRFRLSTQTWTEPTLVTDPNITVSGICPGLNYGQQCYEGLKAYRQTGPDGDSSIAVFRPQFHAARMGRSAAAVCLPPPPEPLLLDCIRMAVAANAEYVPPTESGGFLYIRPVLFGASPGLPLGPCEESVLAVYVHPARAYHGIHGVRGVVCDEFDRAAPRGTGGFKIGGNYAPVWRHAAKAAKMGYQLTLHLDSRTNEFVEEFATSGFLGHRMADDRDVLVVPESKNAIESATSDSLLTLAKREGWTIERKELRFSDLHQLDGVIAVGTAAAAVPVIALDRLGTGEKFQFEGGDQSKLMQLAGIMVDIQKGQREDTEGWCWEVTGFDEY</sequence>
<accession>A0AAJ0BBX4</accession>
<comment type="caution">
    <text evidence="7">The sequence shown here is derived from an EMBL/GenBank/DDBJ whole genome shotgun (WGS) entry which is preliminary data.</text>
</comment>
<evidence type="ECO:0000313" key="7">
    <source>
        <dbReference type="EMBL" id="KAK1754459.1"/>
    </source>
</evidence>
<feature type="modified residue" description="N6-(pyridoxal phosphate)lysine" evidence="6">
    <location>
        <position position="203"/>
    </location>
</feature>
<dbReference type="SUPFAM" id="SSF56752">
    <property type="entry name" value="D-aminoacid aminotransferase-like PLP-dependent enzymes"/>
    <property type="match status" value="1"/>
</dbReference>
<evidence type="ECO:0000256" key="3">
    <source>
        <dbReference type="ARBA" id="ARBA00022576"/>
    </source>
</evidence>
<keyword evidence="8" id="KW-1185">Reference proteome</keyword>
<dbReference type="GO" id="GO:0009081">
    <property type="term" value="P:branched-chain amino acid metabolic process"/>
    <property type="evidence" value="ECO:0007669"/>
    <property type="project" value="InterPro"/>
</dbReference>
<organism evidence="7 8">
    <name type="scientific">Echria macrotheca</name>
    <dbReference type="NCBI Taxonomy" id="438768"/>
    <lineage>
        <taxon>Eukaryota</taxon>
        <taxon>Fungi</taxon>
        <taxon>Dikarya</taxon>
        <taxon>Ascomycota</taxon>
        <taxon>Pezizomycotina</taxon>
        <taxon>Sordariomycetes</taxon>
        <taxon>Sordariomycetidae</taxon>
        <taxon>Sordariales</taxon>
        <taxon>Schizotheciaceae</taxon>
        <taxon>Echria</taxon>
    </lineage>
</organism>
<dbReference type="Proteomes" id="UP001239445">
    <property type="component" value="Unassembled WGS sequence"/>
</dbReference>
<dbReference type="PANTHER" id="PTHR42825:SF2">
    <property type="entry name" value="BRANCHED-CHAIN-AMINO-ACID AMINOTRANSFERASE 3, CHLOROPLASTIC-RELATED"/>
    <property type="match status" value="1"/>
</dbReference>
<dbReference type="InterPro" id="IPR036038">
    <property type="entry name" value="Aminotransferase-like"/>
</dbReference>
<comment type="cofactor">
    <cofactor evidence="1">
        <name>pyridoxal 5'-phosphate</name>
        <dbReference type="ChEBI" id="CHEBI:597326"/>
    </cofactor>
</comment>
<dbReference type="Pfam" id="PF01063">
    <property type="entry name" value="Aminotran_4"/>
    <property type="match status" value="1"/>
</dbReference>
<reference evidence="7" key="1">
    <citation type="submission" date="2023-06" db="EMBL/GenBank/DDBJ databases">
        <title>Genome-scale phylogeny and comparative genomics of the fungal order Sordariales.</title>
        <authorList>
            <consortium name="Lawrence Berkeley National Laboratory"/>
            <person name="Hensen N."/>
            <person name="Bonometti L."/>
            <person name="Westerberg I."/>
            <person name="Brannstrom I.O."/>
            <person name="Guillou S."/>
            <person name="Cros-Aarteil S."/>
            <person name="Calhoun S."/>
            <person name="Haridas S."/>
            <person name="Kuo A."/>
            <person name="Mondo S."/>
            <person name="Pangilinan J."/>
            <person name="Riley R."/>
            <person name="Labutti K."/>
            <person name="Andreopoulos B."/>
            <person name="Lipzen A."/>
            <person name="Chen C."/>
            <person name="Yanf M."/>
            <person name="Daum C."/>
            <person name="Ng V."/>
            <person name="Clum A."/>
            <person name="Steindorff A."/>
            <person name="Ohm R."/>
            <person name="Martin F."/>
            <person name="Silar P."/>
            <person name="Natvig D."/>
            <person name="Lalanne C."/>
            <person name="Gautier V."/>
            <person name="Ament-Velasquez S.L."/>
            <person name="Kruys A."/>
            <person name="Hutchinson M.I."/>
            <person name="Powell A.J."/>
            <person name="Barry K."/>
            <person name="Miller A.N."/>
            <person name="Grigoriev I.V."/>
            <person name="Debuchy R."/>
            <person name="Gladieux P."/>
            <person name="Thoren M.H."/>
            <person name="Johannesson H."/>
        </authorList>
    </citation>
    <scope>NUCLEOTIDE SEQUENCE</scope>
    <source>
        <strain evidence="7">PSN4</strain>
    </source>
</reference>
<comment type="similarity">
    <text evidence="2">Belongs to the class-IV pyridoxal-phosphate-dependent aminotransferase family.</text>
</comment>
<dbReference type="EMBL" id="MU839835">
    <property type="protein sequence ID" value="KAK1754459.1"/>
    <property type="molecule type" value="Genomic_DNA"/>
</dbReference>
<dbReference type="Gene3D" id="3.20.10.10">
    <property type="entry name" value="D-amino Acid Aminotransferase, subunit A, domain 2"/>
    <property type="match status" value="1"/>
</dbReference>
<gene>
    <name evidence="7" type="ORF">QBC47DRAFT_461555</name>
</gene>
<evidence type="ECO:0000256" key="2">
    <source>
        <dbReference type="ARBA" id="ARBA00009320"/>
    </source>
</evidence>
<evidence type="ECO:0000313" key="8">
    <source>
        <dbReference type="Proteomes" id="UP001239445"/>
    </source>
</evidence>
<dbReference type="InterPro" id="IPR043131">
    <property type="entry name" value="BCAT-like_N"/>
</dbReference>
<dbReference type="PIRSF" id="PIRSF006468">
    <property type="entry name" value="BCAT1"/>
    <property type="match status" value="1"/>
</dbReference>
<dbReference type="AlphaFoldDB" id="A0AAJ0BBX4"/>
<name>A0AAJ0BBX4_9PEZI</name>
<dbReference type="GO" id="GO:0004084">
    <property type="term" value="F:branched-chain-amino-acid transaminase activity"/>
    <property type="evidence" value="ECO:0007669"/>
    <property type="project" value="InterPro"/>
</dbReference>
<dbReference type="PANTHER" id="PTHR42825">
    <property type="entry name" value="AMINO ACID AMINOTRANSFERASE"/>
    <property type="match status" value="1"/>
</dbReference>
<protein>
    <submittedName>
        <fullName evidence="7">Subgroup IIIi aminotransferase</fullName>
    </submittedName>
</protein>
<evidence type="ECO:0000256" key="5">
    <source>
        <dbReference type="ARBA" id="ARBA00022898"/>
    </source>
</evidence>
<evidence type="ECO:0000256" key="4">
    <source>
        <dbReference type="ARBA" id="ARBA00022679"/>
    </source>
</evidence>
<evidence type="ECO:0000256" key="1">
    <source>
        <dbReference type="ARBA" id="ARBA00001933"/>
    </source>
</evidence>
<dbReference type="Gene3D" id="3.30.470.10">
    <property type="match status" value="1"/>
</dbReference>
<keyword evidence="3 7" id="KW-0032">Aminotransferase</keyword>
<dbReference type="InterPro" id="IPR005786">
    <property type="entry name" value="B_amino_transII"/>
</dbReference>
<keyword evidence="4" id="KW-0808">Transferase</keyword>
<keyword evidence="5" id="KW-0663">Pyridoxal phosphate</keyword>
<evidence type="ECO:0000256" key="6">
    <source>
        <dbReference type="PIRSR" id="PIRSR006468-1"/>
    </source>
</evidence>
<dbReference type="InterPro" id="IPR001544">
    <property type="entry name" value="Aminotrans_IV"/>
</dbReference>